<protein>
    <submittedName>
        <fullName evidence="2">Amidohydrolase</fullName>
    </submittedName>
</protein>
<feature type="domain" description="Amidohydrolase 3" evidence="1">
    <location>
        <begin position="49"/>
        <end position="540"/>
    </location>
</feature>
<proteinExistence type="predicted"/>
<dbReference type="InterPro" id="IPR013108">
    <property type="entry name" value="Amidohydro_3"/>
</dbReference>
<dbReference type="SUPFAM" id="SSF51556">
    <property type="entry name" value="Metallo-dependent hydrolases"/>
    <property type="match status" value="1"/>
</dbReference>
<name>A0A7C8BQ06_9MICO</name>
<dbReference type="InterPro" id="IPR011059">
    <property type="entry name" value="Metal-dep_hydrolase_composite"/>
</dbReference>
<dbReference type="Gene3D" id="2.30.40.10">
    <property type="entry name" value="Urease, subunit C, domain 1"/>
    <property type="match status" value="1"/>
</dbReference>
<evidence type="ECO:0000313" key="3">
    <source>
        <dbReference type="Proteomes" id="UP000481339"/>
    </source>
</evidence>
<sequence length="544" mass="58176">MFRLDTILENATFLTMDDEHPVAHRVGVLGGRIAGVDDDLDGLDAVERLDLRGGLALPGFNDVHCHTTWYGLTLAEVDLGDLHTLPDLYARVGDAVAAARPGEWIRCTGFNHHLYGGERPDIRELDRISPDNPVFIRQTSGHSSIVNTVTLRMIGALQPGFRDPEGGRVVRDAHGAPTGLVEEQAQTIVQQLTLPYSTAAIVAALDRATTEYARQGLTSFTDAGIAGGWIGYSPVELLAYQQALDAGRLHARAQVMPFIGTLHDIPAHADDDFGIGLDLGMRSGLGDDRLSIGPTKIFTDGALSGETAALTEHYHTHDDFSGYLQDEADLLHDRIVQAARSGWAVAAHAIGDRAIDVAIDAIAEGMRLAGRPPIPHRIEHAAVLRDDQIARIRELGIVPTPQPAFFANIGDGMIRSLGAERAAITYRGRSLLDAGIVLPGSSDRPCAPGEPLVGIQEFVTRETASGAVFGTSAECLTVDQALRAYTVGSAQATGMADRRGRLRRGMLADVVVLGADPRAVEPHEIADIPVRATLVGGRLTHEAL</sequence>
<dbReference type="Pfam" id="PF07969">
    <property type="entry name" value="Amidohydro_3"/>
    <property type="match status" value="1"/>
</dbReference>
<keyword evidence="2" id="KW-0378">Hydrolase</keyword>
<dbReference type="PANTHER" id="PTHR22642:SF2">
    <property type="entry name" value="PROTEIN LONG AFTER FAR-RED 3"/>
    <property type="match status" value="1"/>
</dbReference>
<comment type="caution">
    <text evidence="2">The sequence shown here is derived from an EMBL/GenBank/DDBJ whole genome shotgun (WGS) entry which is preliminary data.</text>
</comment>
<dbReference type="SUPFAM" id="SSF51338">
    <property type="entry name" value="Composite domain of metallo-dependent hydrolases"/>
    <property type="match status" value="1"/>
</dbReference>
<reference evidence="2 3" key="1">
    <citation type="submission" date="2019-09" db="EMBL/GenBank/DDBJ databases">
        <title>Phylogeny of genus Pseudoclavibacter and closely related genus.</title>
        <authorList>
            <person name="Li Y."/>
        </authorList>
    </citation>
    <scope>NUCLEOTIDE SEQUENCE [LARGE SCALE GENOMIC DNA]</scope>
    <source>
        <strain evidence="2 3">JCM 16921</strain>
    </source>
</reference>
<dbReference type="CDD" id="cd01300">
    <property type="entry name" value="YtcJ_like"/>
    <property type="match status" value="1"/>
</dbReference>
<dbReference type="GO" id="GO:0016810">
    <property type="term" value="F:hydrolase activity, acting on carbon-nitrogen (but not peptide) bonds"/>
    <property type="evidence" value="ECO:0007669"/>
    <property type="project" value="InterPro"/>
</dbReference>
<dbReference type="InterPro" id="IPR032466">
    <property type="entry name" value="Metal_Hydrolase"/>
</dbReference>
<evidence type="ECO:0000259" key="1">
    <source>
        <dbReference type="Pfam" id="PF07969"/>
    </source>
</evidence>
<dbReference type="Proteomes" id="UP000481339">
    <property type="component" value="Unassembled WGS sequence"/>
</dbReference>
<dbReference type="EMBL" id="WBKA01000001">
    <property type="protein sequence ID" value="KAB1633845.1"/>
    <property type="molecule type" value="Genomic_DNA"/>
</dbReference>
<accession>A0A7C8BQ06</accession>
<evidence type="ECO:0000313" key="2">
    <source>
        <dbReference type="EMBL" id="KAB1633845.1"/>
    </source>
</evidence>
<dbReference type="RefSeq" id="WP_158035543.1">
    <property type="nucleotide sequence ID" value="NZ_JACCFX010000001.1"/>
</dbReference>
<dbReference type="AlphaFoldDB" id="A0A7C8BQ06"/>
<dbReference type="Gene3D" id="3.20.20.140">
    <property type="entry name" value="Metal-dependent hydrolases"/>
    <property type="match status" value="1"/>
</dbReference>
<organism evidence="2 3">
    <name type="scientific">Pseudoclavibacter caeni</name>
    <dbReference type="NCBI Taxonomy" id="908846"/>
    <lineage>
        <taxon>Bacteria</taxon>
        <taxon>Bacillati</taxon>
        <taxon>Actinomycetota</taxon>
        <taxon>Actinomycetes</taxon>
        <taxon>Micrococcales</taxon>
        <taxon>Microbacteriaceae</taxon>
        <taxon>Pseudoclavibacter</taxon>
    </lineage>
</organism>
<keyword evidence="3" id="KW-1185">Reference proteome</keyword>
<dbReference type="PANTHER" id="PTHR22642">
    <property type="entry name" value="IMIDAZOLONEPROPIONASE"/>
    <property type="match status" value="1"/>
</dbReference>
<dbReference type="OrthoDB" id="3173428at2"/>
<gene>
    <name evidence="2" type="ORF">F8O02_01910</name>
</gene>
<dbReference type="InterPro" id="IPR033932">
    <property type="entry name" value="YtcJ-like"/>
</dbReference>
<dbReference type="Gene3D" id="3.10.310.70">
    <property type="match status" value="1"/>
</dbReference>